<proteinExistence type="predicted"/>
<gene>
    <name evidence="3" type="ORF">Ctob_000410</name>
</gene>
<dbReference type="Gene3D" id="1.25.10.10">
    <property type="entry name" value="Leucine-rich Repeat Variant"/>
    <property type="match status" value="1"/>
</dbReference>
<dbReference type="PROSITE" id="PS50077">
    <property type="entry name" value="HEAT_REPEAT"/>
    <property type="match status" value="3"/>
</dbReference>
<dbReference type="InterPro" id="IPR021133">
    <property type="entry name" value="HEAT_type_2"/>
</dbReference>
<dbReference type="GO" id="GO:0005737">
    <property type="term" value="C:cytoplasm"/>
    <property type="evidence" value="ECO:0007669"/>
    <property type="project" value="TreeGrafter"/>
</dbReference>
<dbReference type="InterPro" id="IPR016024">
    <property type="entry name" value="ARM-type_fold"/>
</dbReference>
<keyword evidence="4" id="KW-1185">Reference proteome</keyword>
<dbReference type="Proteomes" id="UP000037460">
    <property type="component" value="Unassembled WGS sequence"/>
</dbReference>
<evidence type="ECO:0000313" key="4">
    <source>
        <dbReference type="Proteomes" id="UP000037460"/>
    </source>
</evidence>
<dbReference type="InterPro" id="IPR051023">
    <property type="entry name" value="PP2A_Regulatory_Subunit_A"/>
</dbReference>
<organism evidence="3 4">
    <name type="scientific">Chrysochromulina tobinii</name>
    <dbReference type="NCBI Taxonomy" id="1460289"/>
    <lineage>
        <taxon>Eukaryota</taxon>
        <taxon>Haptista</taxon>
        <taxon>Haptophyta</taxon>
        <taxon>Prymnesiophyceae</taxon>
        <taxon>Prymnesiales</taxon>
        <taxon>Chrysochromulinaceae</taxon>
        <taxon>Chrysochromulina</taxon>
    </lineage>
</organism>
<protein>
    <submittedName>
        <fullName evidence="3">Protein phosphatase 4 regulatory subunit 1</fullName>
    </submittedName>
</protein>
<evidence type="ECO:0000313" key="3">
    <source>
        <dbReference type="EMBL" id="KOO24479.1"/>
    </source>
</evidence>
<dbReference type="PANTHER" id="PTHR10648">
    <property type="entry name" value="SERINE/THREONINE-PROTEIN PHOSPHATASE PP2A 65 KDA REGULATORY SUBUNIT"/>
    <property type="match status" value="1"/>
</dbReference>
<dbReference type="GO" id="GO:0019888">
    <property type="term" value="F:protein phosphatase regulator activity"/>
    <property type="evidence" value="ECO:0007669"/>
    <property type="project" value="TreeGrafter"/>
</dbReference>
<feature type="repeat" description="HEAT" evidence="2">
    <location>
        <begin position="211"/>
        <end position="249"/>
    </location>
</feature>
<dbReference type="AlphaFoldDB" id="A0A0M0JD36"/>
<evidence type="ECO:0000256" key="1">
    <source>
        <dbReference type="ARBA" id="ARBA00022737"/>
    </source>
</evidence>
<feature type="repeat" description="HEAT" evidence="2">
    <location>
        <begin position="63"/>
        <end position="96"/>
    </location>
</feature>
<dbReference type="InterPro" id="IPR011989">
    <property type="entry name" value="ARM-like"/>
</dbReference>
<dbReference type="SUPFAM" id="SSF48371">
    <property type="entry name" value="ARM repeat"/>
    <property type="match status" value="1"/>
</dbReference>
<sequence length="741" mass="79012">MEDGEGLPVPPQGAGLEIDETLTLLERVERFSTSGASVQRLVHVREIAACAEEVGATDALSRIVPLLKMISIDPDVAVRETLVEQIVPLARVLLSEPDVQAGRKDGTAAANGSEATAKECVLRELVPLLTSLLSSGSQDASGNSPGLSEAAAEALLELAALIDAGDVGDTVLREVLCLAHDNEVEEHRVVATQLLGSLAPVLGYDLCCQYVLPELVCLADDPAFRVRKAAALRVGAVSTVVGPELTVGRLLPIFEVLARDEIWGVRKASVESLAEVSAVMPLEVRTGQLEKLMHEFHVDSSRWVRISACQALGPFIATLPADAISSALLEQFTQLANPSNPTAADSDVAYSCAYNFPGVAQAVGRERWADLAEAFGTLASNIQWKVRRTLSCSLHDIAAILGPELSESALLPTFDLFIKDLDEVKVGVIQHLAAFVGCLLPETRLQYLPILGEVRAETDNWRFRQLLASQLAEFGAAYDRAATLDTLLPLAFSLCTDSVAEVRQTAIGQVGKLLQPLALAAAAVPPPSEEHPLSPESEAYKEAEETFSILGEFVDTIVSMARAPSCHKRANCVQICASLLEGLPPPISLEKVLPALLPIVTDRVANVRLALATLVRGRLLAESSPFVSHPMTQQMLAALREDTDRDVLRQAHADVEGYEPPRYPYRCPMRSDRASLSPSIATRAAATHEATDAAAADVDDDVDDSFAGGLPSDGSAADLAEAVANEMGELNLGTVDEPGDR</sequence>
<name>A0A0M0JD36_9EUKA</name>
<dbReference type="EMBL" id="JWZX01003090">
    <property type="protein sequence ID" value="KOO24479.1"/>
    <property type="molecule type" value="Genomic_DNA"/>
</dbReference>
<keyword evidence="1" id="KW-0677">Repeat</keyword>
<evidence type="ECO:0000256" key="2">
    <source>
        <dbReference type="PROSITE-ProRule" id="PRU00103"/>
    </source>
</evidence>
<feature type="repeat" description="HEAT" evidence="2">
    <location>
        <begin position="250"/>
        <end position="288"/>
    </location>
</feature>
<accession>A0A0M0JD36</accession>
<dbReference type="OrthoDB" id="340346at2759"/>
<dbReference type="PANTHER" id="PTHR10648:SF1">
    <property type="entry name" value="SERINE_THREONINE-PROTEIN PHOSPHATASE 4 REGULATORY SUBUNIT 1"/>
    <property type="match status" value="1"/>
</dbReference>
<reference evidence="4" key="1">
    <citation type="journal article" date="2015" name="PLoS Genet.">
        <title>Genome Sequence and Transcriptome Analyses of Chrysochromulina tobin: Metabolic Tools for Enhanced Algal Fitness in the Prominent Order Prymnesiales (Haptophyceae).</title>
        <authorList>
            <person name="Hovde B.T."/>
            <person name="Deodato C.R."/>
            <person name="Hunsperger H.M."/>
            <person name="Ryken S.A."/>
            <person name="Yost W."/>
            <person name="Jha R.K."/>
            <person name="Patterson J."/>
            <person name="Monnat R.J. Jr."/>
            <person name="Barlow S.B."/>
            <person name="Starkenburg S.R."/>
            <person name="Cattolico R.A."/>
        </authorList>
    </citation>
    <scope>NUCLEOTIDE SEQUENCE</scope>
    <source>
        <strain evidence="4">CCMP291</strain>
    </source>
</reference>
<comment type="caution">
    <text evidence="3">The sequence shown here is derived from an EMBL/GenBank/DDBJ whole genome shotgun (WGS) entry which is preliminary data.</text>
</comment>